<dbReference type="EMBL" id="JANQBD010000031">
    <property type="protein sequence ID" value="MCR8635776.1"/>
    <property type="molecule type" value="Genomic_DNA"/>
</dbReference>
<comment type="caution">
    <text evidence="2">The sequence shown here is derived from an EMBL/GenBank/DDBJ whole genome shotgun (WGS) entry which is preliminary data.</text>
</comment>
<dbReference type="Pfam" id="PF06114">
    <property type="entry name" value="Peptidase_M78"/>
    <property type="match status" value="1"/>
</dbReference>
<accession>A0ABT1YRI1</accession>
<evidence type="ECO:0000313" key="2">
    <source>
        <dbReference type="EMBL" id="MCR8635776.1"/>
    </source>
</evidence>
<evidence type="ECO:0000313" key="3">
    <source>
        <dbReference type="Proteomes" id="UP001300012"/>
    </source>
</evidence>
<keyword evidence="3" id="KW-1185">Reference proteome</keyword>
<dbReference type="Gene3D" id="1.10.10.2910">
    <property type="match status" value="1"/>
</dbReference>
<name>A0ABT1YRI1_9BACL</name>
<gene>
    <name evidence="2" type="ORF">NV381_31675</name>
</gene>
<dbReference type="RefSeq" id="WP_258217320.1">
    <property type="nucleotide sequence ID" value="NZ_JANQBD010000031.1"/>
</dbReference>
<dbReference type="PANTHER" id="PTHR43236:SF2">
    <property type="entry name" value="BLL0069 PROTEIN"/>
    <property type="match status" value="1"/>
</dbReference>
<protein>
    <submittedName>
        <fullName evidence="2">ImmA/IrrE family metallo-endopeptidase</fullName>
    </submittedName>
</protein>
<feature type="domain" description="IrrE N-terminal-like" evidence="1">
    <location>
        <begin position="31"/>
        <end position="116"/>
    </location>
</feature>
<reference evidence="2 3" key="1">
    <citation type="submission" date="2022-08" db="EMBL/GenBank/DDBJ databases">
        <title>Paenibacillus endoradicis sp. nov., Paenibacillus radicibacter sp. nov and Paenibacillus pararadicis sp. nov., three cold-adapted plant growth-promoting bacteria isolated from root of Larix gmelinii in Great Khingan.</title>
        <authorList>
            <person name="Xue H."/>
        </authorList>
    </citation>
    <scope>NUCLEOTIDE SEQUENCE [LARGE SCALE GENOMIC DNA]</scope>
    <source>
        <strain evidence="2 3">N5-1-1-5</strain>
    </source>
</reference>
<dbReference type="Proteomes" id="UP001300012">
    <property type="component" value="Unassembled WGS sequence"/>
</dbReference>
<dbReference type="InterPro" id="IPR052345">
    <property type="entry name" value="Rad_response_metalloprotease"/>
</dbReference>
<dbReference type="PANTHER" id="PTHR43236">
    <property type="entry name" value="ANTITOXIN HIGA1"/>
    <property type="match status" value="1"/>
</dbReference>
<evidence type="ECO:0000259" key="1">
    <source>
        <dbReference type="Pfam" id="PF06114"/>
    </source>
</evidence>
<sequence>MAMIKNMVKQLVSLHGTNEPQRIASLMQIIVFYEEFKNVWGYFNTSRRIMMIHVNRNLDETLQRFVIAHELGHRVLHPKVNVPFLKSNTLQSIDRIEREANQFAVELLIPDNLLLEGISIYEAASICGVPEEIADLKSRSALKHNSLSDEHSYLNL</sequence>
<dbReference type="InterPro" id="IPR010359">
    <property type="entry name" value="IrrE_HExxH"/>
</dbReference>
<organism evidence="2 3">
    <name type="scientific">Paenibacillus radicis</name>
    <name type="common">ex Xue et al. 2023</name>
    <dbReference type="NCBI Taxonomy" id="2972489"/>
    <lineage>
        <taxon>Bacteria</taxon>
        <taxon>Bacillati</taxon>
        <taxon>Bacillota</taxon>
        <taxon>Bacilli</taxon>
        <taxon>Bacillales</taxon>
        <taxon>Paenibacillaceae</taxon>
        <taxon>Paenibacillus</taxon>
    </lineage>
</organism>
<proteinExistence type="predicted"/>